<feature type="domain" description="FlgD/Vpr Ig-like" evidence="6">
    <location>
        <begin position="143"/>
        <end position="201"/>
    </location>
</feature>
<evidence type="ECO:0000259" key="7">
    <source>
        <dbReference type="Pfam" id="PF13861"/>
    </source>
</evidence>
<keyword evidence="8" id="KW-0282">Flagellum</keyword>
<dbReference type="AlphaFoldDB" id="A0A4Y6V947"/>
<dbReference type="InterPro" id="IPR005648">
    <property type="entry name" value="FlgD"/>
</dbReference>
<evidence type="ECO:0000256" key="4">
    <source>
        <dbReference type="ARBA" id="ARBA00024746"/>
    </source>
</evidence>
<evidence type="ECO:0000256" key="1">
    <source>
        <dbReference type="ARBA" id="ARBA00010577"/>
    </source>
</evidence>
<organism evidence="8 9">
    <name type="scientific">Neokomagataea tanensis</name>
    <dbReference type="NCBI Taxonomy" id="661191"/>
    <lineage>
        <taxon>Bacteria</taxon>
        <taxon>Pseudomonadati</taxon>
        <taxon>Pseudomonadota</taxon>
        <taxon>Alphaproteobacteria</taxon>
        <taxon>Acetobacterales</taxon>
        <taxon>Acetobacteraceae</taxon>
        <taxon>Neokomagataea</taxon>
    </lineage>
</organism>
<dbReference type="EMBL" id="CP032485">
    <property type="protein sequence ID" value="QDH24997.1"/>
    <property type="molecule type" value="Genomic_DNA"/>
</dbReference>
<dbReference type="OrthoDB" id="9785233at2"/>
<evidence type="ECO:0000256" key="5">
    <source>
        <dbReference type="RuleBase" id="RU362076"/>
    </source>
</evidence>
<comment type="similarity">
    <text evidence="1 5">Belongs to the FlgD family.</text>
</comment>
<dbReference type="Pfam" id="PF03963">
    <property type="entry name" value="FlgD"/>
    <property type="match status" value="1"/>
</dbReference>
<keyword evidence="3 5" id="KW-1005">Bacterial flagellum biogenesis</keyword>
<comment type="function">
    <text evidence="4 5">Required for flagellar hook formation. May act as a scaffolding protein.</text>
</comment>
<dbReference type="GO" id="GO:0044781">
    <property type="term" value="P:bacterial-type flagellum organization"/>
    <property type="evidence" value="ECO:0007669"/>
    <property type="project" value="UniProtKB-UniRule"/>
</dbReference>
<evidence type="ECO:0000313" key="9">
    <source>
        <dbReference type="Proteomes" id="UP000317214"/>
    </source>
</evidence>
<reference evidence="8 9" key="1">
    <citation type="submission" date="2018-09" db="EMBL/GenBank/DDBJ databases">
        <title>The complete genome sequence of Neokomagataea tanensis NBRC 106556(T).</title>
        <authorList>
            <person name="Chua K.-O."/>
            <person name="See-Too W.-S."/>
            <person name="Hong K.-W."/>
            <person name="Yin W.-F."/>
            <person name="Chan K.-G."/>
        </authorList>
    </citation>
    <scope>NUCLEOTIDE SEQUENCE [LARGE SCALE GENOMIC DNA]</scope>
    <source>
        <strain evidence="9">AH13 \ NBRC 106556</strain>
    </source>
</reference>
<dbReference type="Proteomes" id="UP000317214">
    <property type="component" value="Chromosome"/>
</dbReference>
<dbReference type="Gene3D" id="2.60.40.4070">
    <property type="match status" value="1"/>
</dbReference>
<dbReference type="KEGG" id="ntn:D5366_06985"/>
<dbReference type="InterPro" id="IPR025965">
    <property type="entry name" value="FlgD/Vpr_Ig-like"/>
</dbReference>
<protein>
    <recommendedName>
        <fullName evidence="2 5">Basal-body rod modification protein FlgD</fullName>
    </recommendedName>
</protein>
<keyword evidence="8" id="KW-0966">Cell projection</keyword>
<evidence type="ECO:0000259" key="6">
    <source>
        <dbReference type="Pfam" id="PF13860"/>
    </source>
</evidence>
<keyword evidence="8" id="KW-0969">Cilium</keyword>
<keyword evidence="9" id="KW-1185">Reference proteome</keyword>
<proteinExistence type="inferred from homology"/>
<evidence type="ECO:0000256" key="2">
    <source>
        <dbReference type="ARBA" id="ARBA00016013"/>
    </source>
</evidence>
<accession>A0A4Y6V947</accession>
<dbReference type="RefSeq" id="WP_141492848.1">
    <property type="nucleotide sequence ID" value="NZ_CP032485.1"/>
</dbReference>
<gene>
    <name evidence="8" type="ORF">D5366_06985</name>
</gene>
<dbReference type="Pfam" id="PF13860">
    <property type="entry name" value="FlgD_ig"/>
    <property type="match status" value="1"/>
</dbReference>
<dbReference type="Pfam" id="PF13861">
    <property type="entry name" value="FLgD_tudor"/>
    <property type="match status" value="1"/>
</dbReference>
<dbReference type="Gene3D" id="2.30.30.910">
    <property type="match status" value="1"/>
</dbReference>
<dbReference type="InterPro" id="IPR025963">
    <property type="entry name" value="FLgD_Tudor"/>
</dbReference>
<name>A0A4Y6V947_9PROT</name>
<sequence>MSGSVTSTTDQSSLLSQALTAARSSASSAQSAADNSGSSTASSTASAALSSMAGNFNQFLTLLTAQLQHQDPTNPTDSSNFTAQVAQFAGVQQQVQSNTTLSSLLSATQESQLASGANLIGKTTSAVSASLPLQNGKADLSYTAPQAGEVAIAVTNSAGQLVRSETVQASAGQQSWQWDGKDDSGNTVADGGYYVAVQGMSSNGDSVALPTTVTGTITGVSRSSGTVNAQMGGASIALNTLNALQG</sequence>
<feature type="domain" description="FlgD Tudor-like" evidence="7">
    <location>
        <begin position="111"/>
        <end position="239"/>
    </location>
</feature>
<evidence type="ECO:0000256" key="3">
    <source>
        <dbReference type="ARBA" id="ARBA00022795"/>
    </source>
</evidence>
<evidence type="ECO:0000313" key="8">
    <source>
        <dbReference type="EMBL" id="QDH24997.1"/>
    </source>
</evidence>